<name>A0ABP8C599_9FLAO</name>
<reference evidence="3" key="1">
    <citation type="journal article" date="2019" name="Int. J. Syst. Evol. Microbiol.">
        <title>The Global Catalogue of Microorganisms (GCM) 10K type strain sequencing project: providing services to taxonomists for standard genome sequencing and annotation.</title>
        <authorList>
            <consortium name="The Broad Institute Genomics Platform"/>
            <consortium name="The Broad Institute Genome Sequencing Center for Infectious Disease"/>
            <person name="Wu L."/>
            <person name="Ma J."/>
        </authorList>
    </citation>
    <scope>NUCLEOTIDE SEQUENCE [LARGE SCALE GENOMIC DNA]</scope>
    <source>
        <strain evidence="3">JCM 17630</strain>
    </source>
</reference>
<dbReference type="Proteomes" id="UP001501496">
    <property type="component" value="Unassembled WGS sequence"/>
</dbReference>
<dbReference type="NCBIfam" id="TIGR01549">
    <property type="entry name" value="HAD-SF-IA-v1"/>
    <property type="match status" value="1"/>
</dbReference>
<comment type="caution">
    <text evidence="2">The sequence shown here is derived from an EMBL/GenBank/DDBJ whole genome shotgun (WGS) entry which is preliminary data.</text>
</comment>
<dbReference type="PANTHER" id="PTHR43316">
    <property type="entry name" value="HYDROLASE, HALOACID DELAHOGENASE-RELATED"/>
    <property type="match status" value="1"/>
</dbReference>
<dbReference type="InterPro" id="IPR006439">
    <property type="entry name" value="HAD-SF_hydro_IA"/>
</dbReference>
<dbReference type="EMBL" id="BAABCA010000002">
    <property type="protein sequence ID" value="GAA4233964.1"/>
    <property type="molecule type" value="Genomic_DNA"/>
</dbReference>
<dbReference type="InterPro" id="IPR051540">
    <property type="entry name" value="S-2-haloacid_dehalogenase"/>
</dbReference>
<sequence>MIKYVFFDVAETLLGKPSLFTIIQNVLKDFGHNRSLQEIKEKHKFLSEVIHFPDRTDEAFYKKFNSNLIYTLGIIPSDDLVNSIFKNCTYLPWEKFEDTKVLSEIDLPIGVISNFNTTLKDKLNTFFGDVFTDVLVSEELGVAKPNVEFYKKALEKISCNADEVLYIGDSIKLDLKPALELGFNALIIDRNNFYPKLEKRISSLIEVKNYI</sequence>
<proteinExistence type="predicted"/>
<dbReference type="Gene3D" id="1.10.150.660">
    <property type="match status" value="1"/>
</dbReference>
<dbReference type="SFLD" id="SFLDG01129">
    <property type="entry name" value="C1.5:_HAD__Beta-PGM__Phosphata"/>
    <property type="match status" value="1"/>
</dbReference>
<organism evidence="2 3">
    <name type="scientific">Postechiella marina</name>
    <dbReference type="NCBI Taxonomy" id="943941"/>
    <lineage>
        <taxon>Bacteria</taxon>
        <taxon>Pseudomonadati</taxon>
        <taxon>Bacteroidota</taxon>
        <taxon>Flavobacteriia</taxon>
        <taxon>Flavobacteriales</taxon>
        <taxon>Flavobacteriaceae</taxon>
        <taxon>Postechiella</taxon>
    </lineage>
</organism>
<evidence type="ECO:0000313" key="3">
    <source>
        <dbReference type="Proteomes" id="UP001501496"/>
    </source>
</evidence>
<keyword evidence="3" id="KW-1185">Reference proteome</keyword>
<dbReference type="SFLD" id="SFLDS00003">
    <property type="entry name" value="Haloacid_Dehalogenase"/>
    <property type="match status" value="1"/>
</dbReference>
<accession>A0ABP8C599</accession>
<keyword evidence="1" id="KW-0378">Hydrolase</keyword>
<dbReference type="SUPFAM" id="SSF56784">
    <property type="entry name" value="HAD-like"/>
    <property type="match status" value="1"/>
</dbReference>
<dbReference type="RefSeq" id="WP_344787244.1">
    <property type="nucleotide sequence ID" value="NZ_BAABCA010000002.1"/>
</dbReference>
<evidence type="ECO:0000256" key="1">
    <source>
        <dbReference type="ARBA" id="ARBA00022801"/>
    </source>
</evidence>
<gene>
    <name evidence="2" type="ORF">GCM10022291_12310</name>
</gene>
<dbReference type="InterPro" id="IPR036412">
    <property type="entry name" value="HAD-like_sf"/>
</dbReference>
<protein>
    <submittedName>
        <fullName evidence="2">Uncharacterized protein</fullName>
    </submittedName>
</protein>
<dbReference type="Pfam" id="PF00702">
    <property type="entry name" value="Hydrolase"/>
    <property type="match status" value="1"/>
</dbReference>
<dbReference type="InterPro" id="IPR023214">
    <property type="entry name" value="HAD_sf"/>
</dbReference>
<evidence type="ECO:0000313" key="2">
    <source>
        <dbReference type="EMBL" id="GAA4233964.1"/>
    </source>
</evidence>
<dbReference type="Gene3D" id="3.40.50.1000">
    <property type="entry name" value="HAD superfamily/HAD-like"/>
    <property type="match status" value="1"/>
</dbReference>